<comment type="caution">
    <text evidence="2">The sequence shown here is derived from an EMBL/GenBank/DDBJ whole genome shotgun (WGS) entry which is preliminary data.</text>
</comment>
<feature type="region of interest" description="Disordered" evidence="1">
    <location>
        <begin position="130"/>
        <end position="187"/>
    </location>
</feature>
<feature type="compositionally biased region" description="Low complexity" evidence="1">
    <location>
        <begin position="159"/>
        <end position="180"/>
    </location>
</feature>
<proteinExistence type="predicted"/>
<evidence type="ECO:0000313" key="2">
    <source>
        <dbReference type="EMBL" id="KAJ8879249.1"/>
    </source>
</evidence>
<reference evidence="2 3" key="1">
    <citation type="submission" date="2023-02" db="EMBL/GenBank/DDBJ databases">
        <title>LHISI_Scaffold_Assembly.</title>
        <authorList>
            <person name="Stuart O.P."/>
            <person name="Cleave R."/>
            <person name="Magrath M.J.L."/>
            <person name="Mikheyev A.S."/>
        </authorList>
    </citation>
    <scope>NUCLEOTIDE SEQUENCE [LARGE SCALE GENOMIC DNA]</scope>
    <source>
        <strain evidence="2">Daus_M_001</strain>
        <tissue evidence="2">Leg muscle</tissue>
    </source>
</reference>
<protein>
    <submittedName>
        <fullName evidence="2">Uncharacterized protein</fullName>
    </submittedName>
</protein>
<dbReference type="Proteomes" id="UP001159363">
    <property type="component" value="Chromosome 6"/>
</dbReference>
<accession>A0ABQ9H4Q8</accession>
<keyword evidence="3" id="KW-1185">Reference proteome</keyword>
<name>A0ABQ9H4Q8_9NEOP</name>
<sequence length="405" mass="44665">MRGHMAVTYRGPVHFYTNNEVLSHGLDLSPLDFYLWMQLESVVYAEPVPDVQTLISVMLFSYRQEHSNDMPYGLNTRQQPGKYVVEEWPRVGLLLTLYWKWCSSHSRRPRTGRCRSPSTSSPRCSLCAAGGRGGAGDLRRPTSRPSPAAHLHHTRAAHRQTATGTATTSLPPSLLLSQPASPHPPARLPICSPNNTCTPLIAPLIYTSPSTDRPLASPRRGTLENWPAKVALVNELRTLDNASIDVKSSAFIYPVCKNSVTWRSGRGAQITCAHYLHQRTFFVSQERWPHEAEQPAALHNVVELTRANTLGSRGHPESNALPTILEAESPPSRFPLIYHNSSRPLGAPVAERLARSPPTKVNRAQSPAGSPDLPSVNRAGRWSEGFLGDFPFPLPLHSCAAPYPI</sequence>
<evidence type="ECO:0000256" key="1">
    <source>
        <dbReference type="SAM" id="MobiDB-lite"/>
    </source>
</evidence>
<organism evidence="2 3">
    <name type="scientific">Dryococelus australis</name>
    <dbReference type="NCBI Taxonomy" id="614101"/>
    <lineage>
        <taxon>Eukaryota</taxon>
        <taxon>Metazoa</taxon>
        <taxon>Ecdysozoa</taxon>
        <taxon>Arthropoda</taxon>
        <taxon>Hexapoda</taxon>
        <taxon>Insecta</taxon>
        <taxon>Pterygota</taxon>
        <taxon>Neoptera</taxon>
        <taxon>Polyneoptera</taxon>
        <taxon>Phasmatodea</taxon>
        <taxon>Verophasmatodea</taxon>
        <taxon>Anareolatae</taxon>
        <taxon>Phasmatidae</taxon>
        <taxon>Eurycanthinae</taxon>
        <taxon>Dryococelus</taxon>
    </lineage>
</organism>
<evidence type="ECO:0000313" key="3">
    <source>
        <dbReference type="Proteomes" id="UP001159363"/>
    </source>
</evidence>
<dbReference type="EMBL" id="JARBHB010000007">
    <property type="protein sequence ID" value="KAJ8879249.1"/>
    <property type="molecule type" value="Genomic_DNA"/>
</dbReference>
<gene>
    <name evidence="2" type="ORF">PR048_019855</name>
</gene>
<feature type="region of interest" description="Disordered" evidence="1">
    <location>
        <begin position="354"/>
        <end position="377"/>
    </location>
</feature>